<name>A0A835WS52_9CHLO</name>
<sequence length="1057" mass="107678">MADLLRGWPGASGAPNTAPVSVASSRLPVHVNPIPASKASRRAKYGGVGAAELEEQKRRRQPAARVDRPKPLRGSQLFLHIIRGAESQQSSPVPAAEADRQDSPPPPGPGPLSGPSEVEEAAGGGFRRRAKLFADSRDAPHPRTTARIVARLAACRNWRHPLSSRLLPKYLPLFDEHAAAYFFRHVPMLQPLGPSSLQPHHEGTEMHSGLLLRRRQQHLEQQLQPGTSGVVQGTLVPASEERGFRLMVEAVCCSLLPKIPHFGPRAMSYMASGLGRMGIWCGPAMCAWDAASVGVLGLMRPDQLVSTLEGRAQLVATAAAAPRALAEVPAAATAGGFEARSAEADGRGRPPPAWRDAAVVAVEAALDRMSVSELARVLEALRGLGVKPTPALVEAACRRVVAALAEAAAAIANATQPATAPAAASISGASAQPLPHKIASSAAASTPVAATGTLPLLAGLVGTAAASAPPATPAPALAPRSMPFSPAAASAQTSISSVGPPPGFPAQQLGHAGSHLQPPGANLGEGLAAFVCALGRTDMGQGQHMRSWWLDWLMAETGAVLRAQVGAVERQRLAEQEAERVAQTARGRRAMRRALAAAAEQQQVFGAEAQPVIAATGAAAAAAASGPLGLQGKPLSSSPTTRTGTAGAPPTAGPFFSLQALAALAQGVVRLWQSHKDQQHPASVTRAPPGSVPGGDCGDERAPMLHEWLDQLLAAAVHDLQGRLSPAAAAAAMDSAAAAAPTAVITAGDVSLAEAAAAAATAGAAAAMSRAAAAAAQPASVLLAAVLQLSLGESSSASTLQQQTVSGEEPAQQRFAPKSTVWRALAGPELGLRLLPYMSPAAMLVWVRALATWGDPDSAGDGGRAAARRAQRQAQPHAAPPTSLDRWSAAVHAASRTRFDQFTGSELCQLPLAVAAAGLRLPPGWAAAYVHSLSKRLAARAPSPGVEAQSDQAGAVGLGEAAEALAALRSAAPGAWPFVGVVAPDAVQVLAAIYGQAAATIGGAAGPEAGGRAAPGSMPQGDNRLQREKMSRANLTAGQLEAVVVALDEAVGGLTVG</sequence>
<feature type="compositionally biased region" description="Pro residues" evidence="1">
    <location>
        <begin position="103"/>
        <end position="112"/>
    </location>
</feature>
<protein>
    <submittedName>
        <fullName evidence="2">Uncharacterized protein</fullName>
    </submittedName>
</protein>
<feature type="compositionally biased region" description="Low complexity" evidence="1">
    <location>
        <begin position="636"/>
        <end position="651"/>
    </location>
</feature>
<reference evidence="2" key="1">
    <citation type="journal article" date="2020" name="bioRxiv">
        <title>Comparative genomics of Chlamydomonas.</title>
        <authorList>
            <person name="Craig R.J."/>
            <person name="Hasan A.R."/>
            <person name="Ness R.W."/>
            <person name="Keightley P.D."/>
        </authorList>
    </citation>
    <scope>NUCLEOTIDE SEQUENCE</scope>
    <source>
        <strain evidence="2">CCAP 11/173</strain>
    </source>
</reference>
<dbReference type="AlphaFoldDB" id="A0A835WS52"/>
<feature type="region of interest" description="Disordered" evidence="1">
    <location>
        <begin position="631"/>
        <end position="651"/>
    </location>
</feature>
<dbReference type="Proteomes" id="UP000613740">
    <property type="component" value="Unassembled WGS sequence"/>
</dbReference>
<proteinExistence type="predicted"/>
<feature type="compositionally biased region" description="Low complexity" evidence="1">
    <location>
        <begin position="872"/>
        <end position="881"/>
    </location>
</feature>
<feature type="region of interest" description="Disordered" evidence="1">
    <location>
        <begin position="85"/>
        <end position="123"/>
    </location>
</feature>
<evidence type="ECO:0000313" key="2">
    <source>
        <dbReference type="EMBL" id="KAG2453163.1"/>
    </source>
</evidence>
<feature type="region of interest" description="Disordered" evidence="1">
    <location>
        <begin position="857"/>
        <end position="886"/>
    </location>
</feature>
<dbReference type="OrthoDB" id="550212at2759"/>
<accession>A0A835WS52</accession>
<organism evidence="2 3">
    <name type="scientific">Chlamydomonas schloesseri</name>
    <dbReference type="NCBI Taxonomy" id="2026947"/>
    <lineage>
        <taxon>Eukaryota</taxon>
        <taxon>Viridiplantae</taxon>
        <taxon>Chlorophyta</taxon>
        <taxon>core chlorophytes</taxon>
        <taxon>Chlorophyceae</taxon>
        <taxon>CS clade</taxon>
        <taxon>Chlamydomonadales</taxon>
        <taxon>Chlamydomonadaceae</taxon>
        <taxon>Chlamydomonas</taxon>
    </lineage>
</organism>
<evidence type="ECO:0000256" key="1">
    <source>
        <dbReference type="SAM" id="MobiDB-lite"/>
    </source>
</evidence>
<comment type="caution">
    <text evidence="2">The sequence shown here is derived from an EMBL/GenBank/DDBJ whole genome shotgun (WGS) entry which is preliminary data.</text>
</comment>
<keyword evidence="3" id="KW-1185">Reference proteome</keyword>
<dbReference type="EMBL" id="JAEHOD010000004">
    <property type="protein sequence ID" value="KAG2453163.1"/>
    <property type="molecule type" value="Genomic_DNA"/>
</dbReference>
<evidence type="ECO:0000313" key="3">
    <source>
        <dbReference type="Proteomes" id="UP000613740"/>
    </source>
</evidence>
<gene>
    <name evidence="2" type="ORF">HYH02_002488</name>
</gene>
<feature type="region of interest" description="Disordered" evidence="1">
    <location>
        <begin position="33"/>
        <end position="71"/>
    </location>
</feature>